<gene>
    <name evidence="8" type="ORF">CTI12_AA523880</name>
</gene>
<evidence type="ECO:0000256" key="6">
    <source>
        <dbReference type="ARBA" id="ARBA00023239"/>
    </source>
</evidence>
<keyword evidence="4" id="KW-0028">Amino-acid biosynthesis</keyword>
<sequence>MYCAKPPRGLGSPVFDKLEAELAKTALSIPATKGFEFGNGFAGRGVKQKRGGNVVIAAVSKGNSDDGTTTSIGDKVSSTIGHKSHADSSSDDANLAAKIRDIKSLMLEGKLVLVGDDGNPLKSSDSGIDKVTLQTCESFDATMNDVNSQSDTSGFVLVKEKVTNVVVELDVQTTPISFASVVNNESVNRKVQMGVVS</sequence>
<dbReference type="GO" id="GO:0008652">
    <property type="term" value="P:amino acid biosynthetic process"/>
    <property type="evidence" value="ECO:0007669"/>
    <property type="project" value="UniProtKB-KW"/>
</dbReference>
<reference evidence="8 9" key="1">
    <citation type="journal article" date="2018" name="Mol. Plant">
        <title>The genome of Artemisia annua provides insight into the evolution of Asteraceae family and artemisinin biosynthesis.</title>
        <authorList>
            <person name="Shen Q."/>
            <person name="Zhang L."/>
            <person name="Liao Z."/>
            <person name="Wang S."/>
            <person name="Yan T."/>
            <person name="Shi P."/>
            <person name="Liu M."/>
            <person name="Fu X."/>
            <person name="Pan Q."/>
            <person name="Wang Y."/>
            <person name="Lv Z."/>
            <person name="Lu X."/>
            <person name="Zhang F."/>
            <person name="Jiang W."/>
            <person name="Ma Y."/>
            <person name="Chen M."/>
            <person name="Hao X."/>
            <person name="Li L."/>
            <person name="Tang Y."/>
            <person name="Lv G."/>
            <person name="Zhou Y."/>
            <person name="Sun X."/>
            <person name="Brodelius P.E."/>
            <person name="Rose J.K.C."/>
            <person name="Tang K."/>
        </authorList>
    </citation>
    <scope>NUCLEOTIDE SEQUENCE [LARGE SCALE GENOMIC DNA]</scope>
    <source>
        <strain evidence="9">cv. Huhao1</strain>
        <tissue evidence="8">Leaf</tissue>
    </source>
</reference>
<dbReference type="InterPro" id="IPR035904">
    <property type="entry name" value="Chorismate_synth_AroC_sf"/>
</dbReference>
<keyword evidence="9" id="KW-1185">Reference proteome</keyword>
<evidence type="ECO:0000313" key="9">
    <source>
        <dbReference type="Proteomes" id="UP000245207"/>
    </source>
</evidence>
<evidence type="ECO:0000256" key="4">
    <source>
        <dbReference type="ARBA" id="ARBA00022605"/>
    </source>
</evidence>
<dbReference type="AlphaFoldDB" id="A0A2U1L6V0"/>
<dbReference type="Pfam" id="PF01264">
    <property type="entry name" value="Chorismate_synt"/>
    <property type="match status" value="1"/>
</dbReference>
<comment type="similarity">
    <text evidence="2">Belongs to the chorismate synthase family.</text>
</comment>
<evidence type="ECO:0000256" key="7">
    <source>
        <dbReference type="SAM" id="MobiDB-lite"/>
    </source>
</evidence>
<dbReference type="STRING" id="35608.A0A2U1L6V0"/>
<dbReference type="GO" id="GO:0009423">
    <property type="term" value="P:chorismate biosynthetic process"/>
    <property type="evidence" value="ECO:0007669"/>
    <property type="project" value="TreeGrafter"/>
</dbReference>
<dbReference type="GO" id="GO:0004107">
    <property type="term" value="F:chorismate synthase activity"/>
    <property type="evidence" value="ECO:0007669"/>
    <property type="project" value="UniProtKB-EC"/>
</dbReference>
<evidence type="ECO:0000256" key="3">
    <source>
        <dbReference type="ARBA" id="ARBA00013036"/>
    </source>
</evidence>
<protein>
    <recommendedName>
        <fullName evidence="3">chorismate synthase</fullName>
        <ecNumber evidence="3">4.2.3.5</ecNumber>
    </recommendedName>
</protein>
<keyword evidence="5" id="KW-0057">Aromatic amino acid biosynthesis</keyword>
<feature type="region of interest" description="Disordered" evidence="7">
    <location>
        <begin position="65"/>
        <end position="92"/>
    </location>
</feature>
<evidence type="ECO:0000256" key="1">
    <source>
        <dbReference type="ARBA" id="ARBA00005044"/>
    </source>
</evidence>
<accession>A0A2U1L6V0</accession>
<evidence type="ECO:0000313" key="8">
    <source>
        <dbReference type="EMBL" id="PWA44737.1"/>
    </source>
</evidence>
<evidence type="ECO:0000256" key="5">
    <source>
        <dbReference type="ARBA" id="ARBA00023141"/>
    </source>
</evidence>
<dbReference type="GO" id="GO:0005829">
    <property type="term" value="C:cytosol"/>
    <property type="evidence" value="ECO:0007669"/>
    <property type="project" value="TreeGrafter"/>
</dbReference>
<keyword evidence="6" id="KW-0456">Lyase</keyword>
<comment type="pathway">
    <text evidence="1">Metabolic intermediate biosynthesis; chorismate biosynthesis; chorismate from D-erythrose 4-phosphate and phosphoenolpyruvate: step 7/7.</text>
</comment>
<dbReference type="PANTHER" id="PTHR21085">
    <property type="entry name" value="CHORISMATE SYNTHASE"/>
    <property type="match status" value="1"/>
</dbReference>
<dbReference type="GO" id="GO:0010181">
    <property type="term" value="F:FMN binding"/>
    <property type="evidence" value="ECO:0007669"/>
    <property type="project" value="TreeGrafter"/>
</dbReference>
<comment type="caution">
    <text evidence="8">The sequence shown here is derived from an EMBL/GenBank/DDBJ whole genome shotgun (WGS) entry which is preliminary data.</text>
</comment>
<dbReference type="SUPFAM" id="SSF103263">
    <property type="entry name" value="Chorismate synthase, AroC"/>
    <property type="match status" value="1"/>
</dbReference>
<feature type="compositionally biased region" description="Polar residues" evidence="7">
    <location>
        <begin position="65"/>
        <end position="81"/>
    </location>
</feature>
<evidence type="ECO:0000256" key="2">
    <source>
        <dbReference type="ARBA" id="ARBA00008014"/>
    </source>
</evidence>
<dbReference type="GO" id="GO:0009073">
    <property type="term" value="P:aromatic amino acid family biosynthetic process"/>
    <property type="evidence" value="ECO:0007669"/>
    <property type="project" value="UniProtKB-KW"/>
</dbReference>
<proteinExistence type="inferred from homology"/>
<dbReference type="EC" id="4.2.3.5" evidence="3"/>
<dbReference type="InterPro" id="IPR000453">
    <property type="entry name" value="Chorismate_synth"/>
</dbReference>
<organism evidence="8 9">
    <name type="scientific">Artemisia annua</name>
    <name type="common">Sweet wormwood</name>
    <dbReference type="NCBI Taxonomy" id="35608"/>
    <lineage>
        <taxon>Eukaryota</taxon>
        <taxon>Viridiplantae</taxon>
        <taxon>Streptophyta</taxon>
        <taxon>Embryophyta</taxon>
        <taxon>Tracheophyta</taxon>
        <taxon>Spermatophyta</taxon>
        <taxon>Magnoliopsida</taxon>
        <taxon>eudicotyledons</taxon>
        <taxon>Gunneridae</taxon>
        <taxon>Pentapetalae</taxon>
        <taxon>asterids</taxon>
        <taxon>campanulids</taxon>
        <taxon>Asterales</taxon>
        <taxon>Asteraceae</taxon>
        <taxon>Asteroideae</taxon>
        <taxon>Anthemideae</taxon>
        <taxon>Artemisiinae</taxon>
        <taxon>Artemisia</taxon>
    </lineage>
</organism>
<name>A0A2U1L6V0_ARTAN</name>
<dbReference type="EMBL" id="PKPP01011117">
    <property type="protein sequence ID" value="PWA44737.1"/>
    <property type="molecule type" value="Genomic_DNA"/>
</dbReference>
<dbReference type="PANTHER" id="PTHR21085:SF0">
    <property type="entry name" value="CHORISMATE SYNTHASE"/>
    <property type="match status" value="1"/>
</dbReference>
<dbReference type="Proteomes" id="UP000245207">
    <property type="component" value="Unassembled WGS sequence"/>
</dbReference>
<dbReference type="Gene3D" id="3.60.150.10">
    <property type="entry name" value="Chorismate synthase AroC"/>
    <property type="match status" value="1"/>
</dbReference>